<dbReference type="AlphaFoldDB" id="A0ABD3QBX4"/>
<sequence>MDYAANREWLANLCDNAIADESSDDDDGATTMIVVAGDLCLDENVRIGPIKVGGGGCGRVGGDYDIDDRAGKDGGAVSDATATSAAAAAGIDGESSREGGEPDVSLLIIPLLSWHHRSFDDEPPIECWGGIPSARKVSADYRRTRWPSPLSSLDDSVANFIDDLNDVILDLDDLDDHVNNDDSEGKTRSVMMTFSHFLPRIELIPEKRYLSLPTLHSCVGSTFLERRLRRMGERYHNTHRNDNISGNGYVDVYGDDDGGTTRYNNDRRCHLHAFGHSHLAWDATIDGVRYVHVPLAYPREWKERSRSLEIGSMKGGGNGRGEGSGDGSYVANVRFPVCIWEHPSSSISSSATPGGDGFPLRWLGGWWSKYYAVMERQPHRNTELAPWAAKRFRQLPGGKIEDFDHVQVEERYLSKKFIDRTVKI</sequence>
<gene>
    <name evidence="1" type="ORF">ACHAW5_006068</name>
</gene>
<evidence type="ECO:0000313" key="1">
    <source>
        <dbReference type="EMBL" id="KAL3797206.1"/>
    </source>
</evidence>
<reference evidence="1 2" key="1">
    <citation type="submission" date="2024-10" db="EMBL/GenBank/DDBJ databases">
        <title>Updated reference genomes for cyclostephanoid diatoms.</title>
        <authorList>
            <person name="Roberts W.R."/>
            <person name="Alverson A.J."/>
        </authorList>
    </citation>
    <scope>NUCLEOTIDE SEQUENCE [LARGE SCALE GENOMIC DNA]</scope>
    <source>
        <strain evidence="1 2">AJA276-08</strain>
    </source>
</reference>
<evidence type="ECO:0000313" key="2">
    <source>
        <dbReference type="Proteomes" id="UP001530315"/>
    </source>
</evidence>
<dbReference type="InterPro" id="IPR052963">
    <property type="entry name" value="Pantetheine_PDE"/>
</dbReference>
<accession>A0ABD3QBX4</accession>
<dbReference type="EMBL" id="JALLAZ020000358">
    <property type="protein sequence ID" value="KAL3797206.1"/>
    <property type="molecule type" value="Genomic_DNA"/>
</dbReference>
<dbReference type="PANTHER" id="PTHR36492:SF2">
    <property type="entry name" value="[ACYL-CARRIER-PROTEIN] PHOSPHODIESTERASE PPTH"/>
    <property type="match status" value="1"/>
</dbReference>
<proteinExistence type="predicted"/>
<comment type="caution">
    <text evidence="1">The sequence shown here is derived from an EMBL/GenBank/DDBJ whole genome shotgun (WGS) entry which is preliminary data.</text>
</comment>
<keyword evidence="2" id="KW-1185">Reference proteome</keyword>
<name>A0ABD3QBX4_9STRA</name>
<organism evidence="1 2">
    <name type="scientific">Stephanodiscus triporus</name>
    <dbReference type="NCBI Taxonomy" id="2934178"/>
    <lineage>
        <taxon>Eukaryota</taxon>
        <taxon>Sar</taxon>
        <taxon>Stramenopiles</taxon>
        <taxon>Ochrophyta</taxon>
        <taxon>Bacillariophyta</taxon>
        <taxon>Coscinodiscophyceae</taxon>
        <taxon>Thalassiosirophycidae</taxon>
        <taxon>Stephanodiscales</taxon>
        <taxon>Stephanodiscaceae</taxon>
        <taxon>Stephanodiscus</taxon>
    </lineage>
</organism>
<protein>
    <submittedName>
        <fullName evidence="1">Uncharacterized protein</fullName>
    </submittedName>
</protein>
<dbReference type="PANTHER" id="PTHR36492">
    <property type="match status" value="1"/>
</dbReference>
<dbReference type="Proteomes" id="UP001530315">
    <property type="component" value="Unassembled WGS sequence"/>
</dbReference>